<dbReference type="AlphaFoldDB" id="A0AAN6NEP3"/>
<sequence length="175" mass="18852">MPSTPLLACWHFFTRLAFVRQLQMQRRWPRTCDRVKNLHPAGHQPGGLPYGKPTCSYPNPSFFTGHERANTRRVSWHLPDPVSRLVRLTLDHNQPPTTHPTCAKDGLSPTGTAPTPGKTLSSAPSSGPLATTAALTANLHSVPTGRTAIAVVVVAADGARIATKTGLNPLFRALP</sequence>
<keyword evidence="4" id="KW-1185">Reference proteome</keyword>
<evidence type="ECO:0000256" key="1">
    <source>
        <dbReference type="SAM" id="MobiDB-lite"/>
    </source>
</evidence>
<feature type="region of interest" description="Disordered" evidence="1">
    <location>
        <begin position="94"/>
        <end position="128"/>
    </location>
</feature>
<evidence type="ECO:0000256" key="2">
    <source>
        <dbReference type="SAM" id="SignalP"/>
    </source>
</evidence>
<feature type="compositionally biased region" description="Polar residues" evidence="1">
    <location>
        <begin position="109"/>
        <end position="125"/>
    </location>
</feature>
<feature type="chain" id="PRO_5042971811" evidence="2">
    <location>
        <begin position="22"/>
        <end position="175"/>
    </location>
</feature>
<keyword evidence="2" id="KW-0732">Signal</keyword>
<name>A0AAN6NEP3_9PEZI</name>
<dbReference type="Proteomes" id="UP001303473">
    <property type="component" value="Unassembled WGS sequence"/>
</dbReference>
<proteinExistence type="predicted"/>
<protein>
    <submittedName>
        <fullName evidence="3">Uncharacterized protein</fullName>
    </submittedName>
</protein>
<evidence type="ECO:0000313" key="4">
    <source>
        <dbReference type="Proteomes" id="UP001303473"/>
    </source>
</evidence>
<organism evidence="3 4">
    <name type="scientific">Diplogelasinospora grovesii</name>
    <dbReference type="NCBI Taxonomy" id="303347"/>
    <lineage>
        <taxon>Eukaryota</taxon>
        <taxon>Fungi</taxon>
        <taxon>Dikarya</taxon>
        <taxon>Ascomycota</taxon>
        <taxon>Pezizomycotina</taxon>
        <taxon>Sordariomycetes</taxon>
        <taxon>Sordariomycetidae</taxon>
        <taxon>Sordariales</taxon>
        <taxon>Diplogelasinosporaceae</taxon>
        <taxon>Diplogelasinospora</taxon>
    </lineage>
</organism>
<comment type="caution">
    <text evidence="3">The sequence shown here is derived from an EMBL/GenBank/DDBJ whole genome shotgun (WGS) entry which is preliminary data.</text>
</comment>
<gene>
    <name evidence="3" type="ORF">QBC46DRAFT_29394</name>
</gene>
<evidence type="ECO:0000313" key="3">
    <source>
        <dbReference type="EMBL" id="KAK3943724.1"/>
    </source>
</evidence>
<feature type="signal peptide" evidence="2">
    <location>
        <begin position="1"/>
        <end position="21"/>
    </location>
</feature>
<reference evidence="4" key="1">
    <citation type="journal article" date="2023" name="Mol. Phylogenet. Evol.">
        <title>Genome-scale phylogeny and comparative genomics of the fungal order Sordariales.</title>
        <authorList>
            <person name="Hensen N."/>
            <person name="Bonometti L."/>
            <person name="Westerberg I."/>
            <person name="Brannstrom I.O."/>
            <person name="Guillou S."/>
            <person name="Cros-Aarteil S."/>
            <person name="Calhoun S."/>
            <person name="Haridas S."/>
            <person name="Kuo A."/>
            <person name="Mondo S."/>
            <person name="Pangilinan J."/>
            <person name="Riley R."/>
            <person name="LaButti K."/>
            <person name="Andreopoulos B."/>
            <person name="Lipzen A."/>
            <person name="Chen C."/>
            <person name="Yan M."/>
            <person name="Daum C."/>
            <person name="Ng V."/>
            <person name="Clum A."/>
            <person name="Steindorff A."/>
            <person name="Ohm R.A."/>
            <person name="Martin F."/>
            <person name="Silar P."/>
            <person name="Natvig D.O."/>
            <person name="Lalanne C."/>
            <person name="Gautier V."/>
            <person name="Ament-Velasquez S.L."/>
            <person name="Kruys A."/>
            <person name="Hutchinson M.I."/>
            <person name="Powell A.J."/>
            <person name="Barry K."/>
            <person name="Miller A.N."/>
            <person name="Grigoriev I.V."/>
            <person name="Debuchy R."/>
            <person name="Gladieux P."/>
            <person name="Hiltunen Thoren M."/>
            <person name="Johannesson H."/>
        </authorList>
    </citation>
    <scope>NUCLEOTIDE SEQUENCE [LARGE SCALE GENOMIC DNA]</scope>
    <source>
        <strain evidence="4">CBS 340.73</strain>
    </source>
</reference>
<dbReference type="EMBL" id="MU853764">
    <property type="protein sequence ID" value="KAK3943724.1"/>
    <property type="molecule type" value="Genomic_DNA"/>
</dbReference>
<accession>A0AAN6NEP3</accession>